<comment type="similarity">
    <text evidence="4">Belongs to the FliW family.</text>
</comment>
<protein>
    <recommendedName>
        <fullName evidence="4">Flagellar assembly factor FliW</fullName>
    </recommendedName>
</protein>
<accession>A0ABS2DKK8</accession>
<dbReference type="Proteomes" id="UP001518925">
    <property type="component" value="Unassembled WGS sequence"/>
</dbReference>
<gene>
    <name evidence="4 5" type="primary">fliW</name>
    <name evidence="5" type="ORF">JR050_15345</name>
</gene>
<reference evidence="5 6" key="1">
    <citation type="submission" date="2021-02" db="EMBL/GenBank/DDBJ databases">
        <title>Bacillus sp. RD4P76, an endophyte from a halophyte.</title>
        <authorList>
            <person name="Sun J.-Q."/>
        </authorList>
    </citation>
    <scope>NUCLEOTIDE SEQUENCE [LARGE SCALE GENOMIC DNA]</scope>
    <source>
        <strain evidence="5 6">RD4P76</strain>
    </source>
</reference>
<keyword evidence="5" id="KW-0969">Cilium</keyword>
<evidence type="ECO:0000313" key="5">
    <source>
        <dbReference type="EMBL" id="MBM6619042.1"/>
    </source>
</evidence>
<evidence type="ECO:0000256" key="1">
    <source>
        <dbReference type="ARBA" id="ARBA00022490"/>
    </source>
</evidence>
<dbReference type="RefSeq" id="WP_204204535.1">
    <property type="nucleotide sequence ID" value="NZ_JAFELM010000039.1"/>
</dbReference>
<dbReference type="InterPro" id="IPR003775">
    <property type="entry name" value="Flagellar_assembly_factor_FliW"/>
</dbReference>
<dbReference type="InterPro" id="IPR024046">
    <property type="entry name" value="Flagellar_assmbl_FliW_dom_sf"/>
</dbReference>
<dbReference type="NCBIfam" id="NF009793">
    <property type="entry name" value="PRK13285.1-1"/>
    <property type="match status" value="1"/>
</dbReference>
<comment type="caution">
    <text evidence="5">The sequence shown here is derived from an EMBL/GenBank/DDBJ whole genome shotgun (WGS) entry which is preliminary data.</text>
</comment>
<comment type="subunit">
    <text evidence="4">Interacts with translational regulator CsrA and flagellin(s).</text>
</comment>
<evidence type="ECO:0000256" key="4">
    <source>
        <dbReference type="HAMAP-Rule" id="MF_01185"/>
    </source>
</evidence>
<dbReference type="Gene3D" id="2.30.290.10">
    <property type="entry name" value="BH3618-like"/>
    <property type="match status" value="1"/>
</dbReference>
<keyword evidence="3 4" id="KW-0810">Translation regulation</keyword>
<keyword evidence="5" id="KW-0966">Cell projection</keyword>
<keyword evidence="2 4" id="KW-1005">Bacterial flagellum biogenesis</keyword>
<dbReference type="Pfam" id="PF02623">
    <property type="entry name" value="FliW"/>
    <property type="match status" value="1"/>
</dbReference>
<evidence type="ECO:0000256" key="3">
    <source>
        <dbReference type="ARBA" id="ARBA00022845"/>
    </source>
</evidence>
<dbReference type="PANTHER" id="PTHR39190">
    <property type="entry name" value="FLAGELLAR ASSEMBLY FACTOR FLIW"/>
    <property type="match status" value="1"/>
</dbReference>
<sequence length="144" mass="16459">MKLATKYHGEIEIEEKEIIRFEKGIPGFDEEQSFVILPFSDDSIFMILQSVTTPALAFVIADPFQFYKEYDFTLEDQTVEALELTSEKDVSIYVILTVQDPFQKTTANLQAPIVINNVKKLGKQVILTGTDYGTRHSIFQQMVK</sequence>
<keyword evidence="6" id="KW-1185">Reference proteome</keyword>
<dbReference type="HAMAP" id="MF_01185">
    <property type="entry name" value="FliW"/>
    <property type="match status" value="1"/>
</dbReference>
<name>A0ABS2DKK8_9BACI</name>
<evidence type="ECO:0000256" key="2">
    <source>
        <dbReference type="ARBA" id="ARBA00022795"/>
    </source>
</evidence>
<evidence type="ECO:0000313" key="6">
    <source>
        <dbReference type="Proteomes" id="UP001518925"/>
    </source>
</evidence>
<keyword evidence="4" id="KW-0143">Chaperone</keyword>
<keyword evidence="1 4" id="KW-0963">Cytoplasm</keyword>
<dbReference type="EMBL" id="JAFELM010000039">
    <property type="protein sequence ID" value="MBM6619042.1"/>
    <property type="molecule type" value="Genomic_DNA"/>
</dbReference>
<dbReference type="PANTHER" id="PTHR39190:SF1">
    <property type="entry name" value="FLAGELLAR ASSEMBLY FACTOR FLIW"/>
    <property type="match status" value="1"/>
</dbReference>
<comment type="subcellular location">
    <subcellularLocation>
        <location evidence="4">Cytoplasm</location>
    </subcellularLocation>
</comment>
<keyword evidence="5" id="KW-0282">Flagellum</keyword>
<proteinExistence type="inferred from homology"/>
<comment type="function">
    <text evidence="4">Acts as an anti-CsrA protein, binds CsrA and prevents it from repressing translation of its target genes, one of which is flagellin. Binds to flagellin and participates in the assembly of the flagellum.</text>
</comment>
<dbReference type="SUPFAM" id="SSF141457">
    <property type="entry name" value="BH3618-like"/>
    <property type="match status" value="1"/>
</dbReference>
<organism evidence="5 6">
    <name type="scientific">Bacillus suaedaesalsae</name>
    <dbReference type="NCBI Taxonomy" id="2810349"/>
    <lineage>
        <taxon>Bacteria</taxon>
        <taxon>Bacillati</taxon>
        <taxon>Bacillota</taxon>
        <taxon>Bacilli</taxon>
        <taxon>Bacillales</taxon>
        <taxon>Bacillaceae</taxon>
        <taxon>Bacillus</taxon>
    </lineage>
</organism>